<accession>A0A3N2Q779</accession>
<organism evidence="1 2">
    <name type="scientific">Sodiomyces alkalinus (strain CBS 110278 / VKM F-3762 / F11)</name>
    <name type="common">Alkaliphilic filamentous fungus</name>
    <dbReference type="NCBI Taxonomy" id="1314773"/>
    <lineage>
        <taxon>Eukaryota</taxon>
        <taxon>Fungi</taxon>
        <taxon>Dikarya</taxon>
        <taxon>Ascomycota</taxon>
        <taxon>Pezizomycotina</taxon>
        <taxon>Sordariomycetes</taxon>
        <taxon>Hypocreomycetidae</taxon>
        <taxon>Glomerellales</taxon>
        <taxon>Plectosphaerellaceae</taxon>
        <taxon>Sodiomyces</taxon>
    </lineage>
</organism>
<sequence length="126" mass="14521">MYRPMVLRTRTVYSCRTKYPEWVAPRPTPDMPSTPRNLRAGLCDPCLGPKPPIPCYELIAHDTTPSNNNLVNTPSLPTHLQLLFPTRLRLNYFVISPAKDNTFPRKNSWREQTNLTGATRVCRFHL</sequence>
<protein>
    <submittedName>
        <fullName evidence="1">Uncharacterized protein</fullName>
    </submittedName>
</protein>
<dbReference type="AlphaFoldDB" id="A0A3N2Q779"/>
<name>A0A3N2Q779_SODAK</name>
<dbReference type="EMBL" id="ML119051">
    <property type="protein sequence ID" value="ROT42475.1"/>
    <property type="molecule type" value="Genomic_DNA"/>
</dbReference>
<dbReference type="RefSeq" id="XP_028470281.1">
    <property type="nucleotide sequence ID" value="XM_028606965.1"/>
</dbReference>
<evidence type="ECO:0000313" key="1">
    <source>
        <dbReference type="EMBL" id="ROT42475.1"/>
    </source>
</evidence>
<reference evidence="1 2" key="1">
    <citation type="journal article" date="2018" name="Mol. Ecol.">
        <title>The obligate alkalophilic soda-lake fungus Sodiomyces alkalinus has shifted to a protein diet.</title>
        <authorList>
            <person name="Grum-Grzhimaylo A.A."/>
            <person name="Falkoski D.L."/>
            <person name="van den Heuvel J."/>
            <person name="Valero-Jimenez C.A."/>
            <person name="Min B."/>
            <person name="Choi I.G."/>
            <person name="Lipzen A."/>
            <person name="Daum C.G."/>
            <person name="Aanen D.K."/>
            <person name="Tsang A."/>
            <person name="Henrissat B."/>
            <person name="Bilanenko E.N."/>
            <person name="de Vries R.P."/>
            <person name="van Kan J.A.L."/>
            <person name="Grigoriev I.V."/>
            <person name="Debets A.J.M."/>
        </authorList>
    </citation>
    <scope>NUCLEOTIDE SEQUENCE [LARGE SCALE GENOMIC DNA]</scope>
    <source>
        <strain evidence="1 2">F11</strain>
    </source>
</reference>
<evidence type="ECO:0000313" key="2">
    <source>
        <dbReference type="Proteomes" id="UP000272025"/>
    </source>
</evidence>
<dbReference type="GeneID" id="39575443"/>
<keyword evidence="2" id="KW-1185">Reference proteome</keyword>
<gene>
    <name evidence="1" type="ORF">SODALDRAFT_16452</name>
</gene>
<dbReference type="Proteomes" id="UP000272025">
    <property type="component" value="Unassembled WGS sequence"/>
</dbReference>
<proteinExistence type="predicted"/>